<gene>
    <name evidence="2" type="ORF">O9K51_05797</name>
</gene>
<feature type="region of interest" description="Disordered" evidence="1">
    <location>
        <begin position="160"/>
        <end position="181"/>
    </location>
</feature>
<dbReference type="AlphaFoldDB" id="A0AB34FRP7"/>
<organism evidence="2 3">
    <name type="scientific">Purpureocillium lavendulum</name>
    <dbReference type="NCBI Taxonomy" id="1247861"/>
    <lineage>
        <taxon>Eukaryota</taxon>
        <taxon>Fungi</taxon>
        <taxon>Dikarya</taxon>
        <taxon>Ascomycota</taxon>
        <taxon>Pezizomycotina</taxon>
        <taxon>Sordariomycetes</taxon>
        <taxon>Hypocreomycetidae</taxon>
        <taxon>Hypocreales</taxon>
        <taxon>Ophiocordycipitaceae</taxon>
        <taxon>Purpureocillium</taxon>
    </lineage>
</organism>
<evidence type="ECO:0000313" key="3">
    <source>
        <dbReference type="Proteomes" id="UP001163105"/>
    </source>
</evidence>
<name>A0AB34FRP7_9HYPO</name>
<evidence type="ECO:0000256" key="1">
    <source>
        <dbReference type="SAM" id="MobiDB-lite"/>
    </source>
</evidence>
<evidence type="ECO:0000313" key="2">
    <source>
        <dbReference type="EMBL" id="KAJ6442243.1"/>
    </source>
</evidence>
<reference evidence="2" key="1">
    <citation type="submission" date="2023-01" db="EMBL/GenBank/DDBJ databases">
        <title>The growth and conidiation of Purpureocillium lavendulum are regulated by nitrogen source and histone H3K14 acetylation.</title>
        <authorList>
            <person name="Tang P."/>
            <person name="Han J."/>
            <person name="Zhang C."/>
            <person name="Tang P."/>
            <person name="Qi F."/>
            <person name="Zhang K."/>
            <person name="Liang L."/>
        </authorList>
    </citation>
    <scope>NUCLEOTIDE SEQUENCE</scope>
    <source>
        <strain evidence="2">YMF1.00683</strain>
    </source>
</reference>
<sequence length="181" mass="19263">MADQQREDVHGHHHHHPCEVSSAAHGDGAAAQVPAASASAPPSSGVAAAADAPADLMQELDSDDNEARAVVHRFWQARMALEEQLDLLAALRLGTGGRVDDDDDDDDDDDTNNAKEAAIATARAPLGDLLGEYDEAFVATVQFRGGLWLDLAKGPIPRSVRDAWGEQRRARASEAKRDPSA</sequence>
<proteinExistence type="predicted"/>
<dbReference type="EMBL" id="JAQHRD010000004">
    <property type="protein sequence ID" value="KAJ6442243.1"/>
    <property type="molecule type" value="Genomic_DNA"/>
</dbReference>
<protein>
    <submittedName>
        <fullName evidence="2">Uncharacterized protein</fullName>
    </submittedName>
</protein>
<dbReference type="Proteomes" id="UP001163105">
    <property type="component" value="Unassembled WGS sequence"/>
</dbReference>
<feature type="region of interest" description="Disordered" evidence="1">
    <location>
        <begin position="1"/>
        <end position="49"/>
    </location>
</feature>
<comment type="caution">
    <text evidence="2">The sequence shown here is derived from an EMBL/GenBank/DDBJ whole genome shotgun (WGS) entry which is preliminary data.</text>
</comment>
<feature type="compositionally biased region" description="Basic and acidic residues" evidence="1">
    <location>
        <begin position="1"/>
        <end position="10"/>
    </location>
</feature>
<accession>A0AB34FRP7</accession>
<keyword evidence="3" id="KW-1185">Reference proteome</keyword>
<feature type="compositionally biased region" description="Low complexity" evidence="1">
    <location>
        <begin position="20"/>
        <end position="49"/>
    </location>
</feature>